<feature type="transmembrane region" description="Helical" evidence="1">
    <location>
        <begin position="163"/>
        <end position="184"/>
    </location>
</feature>
<dbReference type="Pfam" id="PF01569">
    <property type="entry name" value="PAP2"/>
    <property type="match status" value="1"/>
</dbReference>
<reference evidence="3 4" key="1">
    <citation type="submission" date="2019-06" db="EMBL/GenBank/DDBJ databases">
        <title>Sequencing the genomes of 1000 actinobacteria strains.</title>
        <authorList>
            <person name="Klenk H.-P."/>
        </authorList>
    </citation>
    <scope>NUCLEOTIDE SEQUENCE [LARGE SCALE GENOMIC DNA]</scope>
    <source>
        <strain evidence="3 4">DSM 19828</strain>
    </source>
</reference>
<feature type="transmembrane region" description="Helical" evidence="1">
    <location>
        <begin position="256"/>
        <end position="280"/>
    </location>
</feature>
<evidence type="ECO:0000259" key="2">
    <source>
        <dbReference type="Pfam" id="PF01569"/>
    </source>
</evidence>
<proteinExistence type="predicted"/>
<dbReference type="InterPro" id="IPR036938">
    <property type="entry name" value="PAP2/HPO_sf"/>
</dbReference>
<evidence type="ECO:0000313" key="4">
    <source>
        <dbReference type="Proteomes" id="UP000320806"/>
    </source>
</evidence>
<comment type="caution">
    <text evidence="3">The sequence shown here is derived from an EMBL/GenBank/DDBJ whole genome shotgun (WGS) entry which is preliminary data.</text>
</comment>
<feature type="transmembrane region" description="Helical" evidence="1">
    <location>
        <begin position="75"/>
        <end position="97"/>
    </location>
</feature>
<dbReference type="OrthoDB" id="3240395at2"/>
<feature type="domain" description="Phosphatidic acid phosphatase type 2/haloperoxidase" evidence="2">
    <location>
        <begin position="129"/>
        <end position="207"/>
    </location>
</feature>
<feature type="transmembrane region" description="Helical" evidence="1">
    <location>
        <begin position="21"/>
        <end position="47"/>
    </location>
</feature>
<feature type="transmembrane region" description="Helical" evidence="1">
    <location>
        <begin position="190"/>
        <end position="211"/>
    </location>
</feature>
<name>A0A542EK00_9MICO</name>
<keyword evidence="4" id="KW-1185">Reference proteome</keyword>
<keyword evidence="1" id="KW-0812">Transmembrane</keyword>
<organism evidence="3 4">
    <name type="scientific">Yimella lutea</name>
    <dbReference type="NCBI Taxonomy" id="587872"/>
    <lineage>
        <taxon>Bacteria</taxon>
        <taxon>Bacillati</taxon>
        <taxon>Actinomycetota</taxon>
        <taxon>Actinomycetes</taxon>
        <taxon>Micrococcales</taxon>
        <taxon>Dermacoccaceae</taxon>
        <taxon>Yimella</taxon>
    </lineage>
</organism>
<feature type="transmembrane region" description="Helical" evidence="1">
    <location>
        <begin position="104"/>
        <end position="122"/>
    </location>
</feature>
<sequence>MSTIDRTQNLRRTSSRSTQPPASAVFVLLAAMLGSALTGAVLVKVFLHNLAGARLDNRLMSFLGGPPEAFDRINAWSGTVSPVTVIAILAVTTFVAIRRDRHAVAAATVLSVLGATATTQVLKHGVFERVGSLPNSLPSGHTTAAMLWAIGAVLVSSRGWRPVVTVVGAIVASTIGVGTIAGRWHRPSDIAAAAAVCLGWAALAVLVATLVQRGARPAHSRPTGDYLKMLGVAVLVSCLAFFALGFVLGGQGIEQVAALAVLLGMVIVCAGSVTLVAWLADRELA</sequence>
<dbReference type="AlphaFoldDB" id="A0A542EK00"/>
<gene>
    <name evidence="3" type="ORF">FB459_3225</name>
</gene>
<feature type="transmembrane region" description="Helical" evidence="1">
    <location>
        <begin position="232"/>
        <end position="250"/>
    </location>
</feature>
<dbReference type="RefSeq" id="WP_141929156.1">
    <property type="nucleotide sequence ID" value="NZ_BAABCI010000001.1"/>
</dbReference>
<protein>
    <submittedName>
        <fullName evidence="3">PAP2 superfamily protein</fullName>
    </submittedName>
</protein>
<keyword evidence="1" id="KW-1133">Transmembrane helix</keyword>
<accession>A0A542EK00</accession>
<keyword evidence="1" id="KW-0472">Membrane</keyword>
<evidence type="ECO:0000313" key="3">
    <source>
        <dbReference type="EMBL" id="TQJ15667.1"/>
    </source>
</evidence>
<dbReference type="Gene3D" id="1.20.144.10">
    <property type="entry name" value="Phosphatidic acid phosphatase type 2/haloperoxidase"/>
    <property type="match status" value="1"/>
</dbReference>
<dbReference type="SUPFAM" id="SSF48317">
    <property type="entry name" value="Acid phosphatase/Vanadium-dependent haloperoxidase"/>
    <property type="match status" value="1"/>
</dbReference>
<dbReference type="EMBL" id="VFMO01000001">
    <property type="protein sequence ID" value="TQJ15667.1"/>
    <property type="molecule type" value="Genomic_DNA"/>
</dbReference>
<dbReference type="InterPro" id="IPR000326">
    <property type="entry name" value="PAP2/HPO"/>
</dbReference>
<dbReference type="Proteomes" id="UP000320806">
    <property type="component" value="Unassembled WGS sequence"/>
</dbReference>
<feature type="transmembrane region" description="Helical" evidence="1">
    <location>
        <begin position="137"/>
        <end position="156"/>
    </location>
</feature>
<evidence type="ECO:0000256" key="1">
    <source>
        <dbReference type="SAM" id="Phobius"/>
    </source>
</evidence>